<dbReference type="EMBL" id="BJXB01000029">
    <property type="protein sequence ID" value="GEM49181.1"/>
    <property type="molecule type" value="Genomic_DNA"/>
</dbReference>
<protein>
    <submittedName>
        <fullName evidence="1">Uncharacterized protein</fullName>
    </submittedName>
</protein>
<evidence type="ECO:0000313" key="2">
    <source>
        <dbReference type="Proteomes" id="UP000321306"/>
    </source>
</evidence>
<evidence type="ECO:0000313" key="1">
    <source>
        <dbReference type="EMBL" id="GEM49181.1"/>
    </source>
</evidence>
<accession>A0A511N9X6</accession>
<sequence>MAILAKQTMKTIHQWSEIPDFETPEEEATFWDTHSLSPQLWNQVRPGDPELDEFLSEIQSITVVGAEE</sequence>
<keyword evidence="2" id="KW-1185">Reference proteome</keyword>
<gene>
    <name evidence="1" type="ORF">DC3_48160</name>
</gene>
<proteinExistence type="predicted"/>
<dbReference type="Proteomes" id="UP000321306">
    <property type="component" value="Unassembled WGS sequence"/>
</dbReference>
<organism evidence="1 2">
    <name type="scientific">Deinococcus cellulosilyticus (strain DSM 18568 / NBRC 106333 / KACC 11606 / 5516J-15)</name>
    <dbReference type="NCBI Taxonomy" id="1223518"/>
    <lineage>
        <taxon>Bacteria</taxon>
        <taxon>Thermotogati</taxon>
        <taxon>Deinococcota</taxon>
        <taxon>Deinococci</taxon>
        <taxon>Deinococcales</taxon>
        <taxon>Deinococcaceae</taxon>
        <taxon>Deinococcus</taxon>
    </lineage>
</organism>
<reference evidence="1 2" key="1">
    <citation type="submission" date="2019-07" db="EMBL/GenBank/DDBJ databases">
        <title>Whole genome shotgun sequence of Deinococcus cellulosilyticus NBRC 106333.</title>
        <authorList>
            <person name="Hosoyama A."/>
            <person name="Uohara A."/>
            <person name="Ohji S."/>
            <person name="Ichikawa N."/>
        </authorList>
    </citation>
    <scope>NUCLEOTIDE SEQUENCE [LARGE SCALE GENOMIC DNA]</scope>
    <source>
        <strain evidence="1 2">NBRC 106333</strain>
    </source>
</reference>
<comment type="caution">
    <text evidence="1">The sequence shown here is derived from an EMBL/GenBank/DDBJ whole genome shotgun (WGS) entry which is preliminary data.</text>
</comment>
<dbReference type="AlphaFoldDB" id="A0A511N9X6"/>
<name>A0A511N9X6_DEIC1</name>